<evidence type="ECO:0000313" key="2">
    <source>
        <dbReference type="Proteomes" id="UP000257109"/>
    </source>
</evidence>
<evidence type="ECO:0000313" key="1">
    <source>
        <dbReference type="EMBL" id="RDX99654.1"/>
    </source>
</evidence>
<accession>A0A371HA69</accession>
<keyword evidence="2" id="KW-1185">Reference proteome</keyword>
<proteinExistence type="predicted"/>
<comment type="caution">
    <text evidence="1">The sequence shown here is derived from an EMBL/GenBank/DDBJ whole genome shotgun (WGS) entry which is preliminary data.</text>
</comment>
<dbReference type="AlphaFoldDB" id="A0A371HA69"/>
<dbReference type="Proteomes" id="UP000257109">
    <property type="component" value="Unassembled WGS sequence"/>
</dbReference>
<dbReference type="EMBL" id="QJKJ01003178">
    <property type="protein sequence ID" value="RDX99654.1"/>
    <property type="molecule type" value="Genomic_DNA"/>
</dbReference>
<gene>
    <name evidence="1" type="ORF">CR513_17272</name>
</gene>
<feature type="non-terminal residue" evidence="1">
    <location>
        <position position="1"/>
    </location>
</feature>
<protein>
    <submittedName>
        <fullName evidence="1">Uncharacterized protein</fullName>
    </submittedName>
</protein>
<sequence>MHPFFLLFLEIHNRLTLYRTHFIDIIALVIQLLSTSVGYSRIQVILFLNVTQESKLFYFKMSNGQIRTFSF</sequence>
<reference evidence="1" key="1">
    <citation type="submission" date="2018-05" db="EMBL/GenBank/DDBJ databases">
        <title>Draft genome of Mucuna pruriens seed.</title>
        <authorList>
            <person name="Nnadi N.E."/>
            <person name="Vos R."/>
            <person name="Hasami M.H."/>
            <person name="Devisetty U.K."/>
            <person name="Aguiy J.C."/>
        </authorList>
    </citation>
    <scope>NUCLEOTIDE SEQUENCE [LARGE SCALE GENOMIC DNA]</scope>
    <source>
        <strain evidence="1">JCA_2017</strain>
    </source>
</reference>
<name>A0A371HA69_MUCPR</name>
<organism evidence="1 2">
    <name type="scientific">Mucuna pruriens</name>
    <name type="common">Velvet bean</name>
    <name type="synonym">Dolichos pruriens</name>
    <dbReference type="NCBI Taxonomy" id="157652"/>
    <lineage>
        <taxon>Eukaryota</taxon>
        <taxon>Viridiplantae</taxon>
        <taxon>Streptophyta</taxon>
        <taxon>Embryophyta</taxon>
        <taxon>Tracheophyta</taxon>
        <taxon>Spermatophyta</taxon>
        <taxon>Magnoliopsida</taxon>
        <taxon>eudicotyledons</taxon>
        <taxon>Gunneridae</taxon>
        <taxon>Pentapetalae</taxon>
        <taxon>rosids</taxon>
        <taxon>fabids</taxon>
        <taxon>Fabales</taxon>
        <taxon>Fabaceae</taxon>
        <taxon>Papilionoideae</taxon>
        <taxon>50 kb inversion clade</taxon>
        <taxon>NPAAA clade</taxon>
        <taxon>indigoferoid/millettioid clade</taxon>
        <taxon>Phaseoleae</taxon>
        <taxon>Mucuna</taxon>
    </lineage>
</organism>